<dbReference type="PANTHER" id="PTHR45947">
    <property type="entry name" value="SULFOQUINOVOSYL TRANSFERASE SQD2"/>
    <property type="match status" value="1"/>
</dbReference>
<evidence type="ECO:0000259" key="3">
    <source>
        <dbReference type="Pfam" id="PF00534"/>
    </source>
</evidence>
<evidence type="ECO:0000259" key="4">
    <source>
        <dbReference type="Pfam" id="PF13439"/>
    </source>
</evidence>
<dbReference type="InterPro" id="IPR001296">
    <property type="entry name" value="Glyco_trans_1"/>
</dbReference>
<protein>
    <submittedName>
        <fullName evidence="5">Glycosyltransferase</fullName>
        <ecNumber evidence="5">2.4.-.-</ecNumber>
    </submittedName>
</protein>
<evidence type="ECO:0000256" key="2">
    <source>
        <dbReference type="ARBA" id="ARBA00022679"/>
    </source>
</evidence>
<dbReference type="PANTHER" id="PTHR45947:SF3">
    <property type="entry name" value="SULFOQUINOVOSYL TRANSFERASE SQD2"/>
    <property type="match status" value="1"/>
</dbReference>
<organism evidence="5 6">
    <name type="scientific">Actinospica acidithermotolerans</name>
    <dbReference type="NCBI Taxonomy" id="2828514"/>
    <lineage>
        <taxon>Bacteria</taxon>
        <taxon>Bacillati</taxon>
        <taxon>Actinomycetota</taxon>
        <taxon>Actinomycetes</taxon>
        <taxon>Catenulisporales</taxon>
        <taxon>Actinospicaceae</taxon>
        <taxon>Actinospica</taxon>
    </lineage>
</organism>
<dbReference type="GO" id="GO:1901137">
    <property type="term" value="P:carbohydrate derivative biosynthetic process"/>
    <property type="evidence" value="ECO:0007669"/>
    <property type="project" value="UniProtKB-ARBA"/>
</dbReference>
<name>A0A941ECR9_9ACTN</name>
<evidence type="ECO:0000313" key="5">
    <source>
        <dbReference type="EMBL" id="MBR7828097.1"/>
    </source>
</evidence>
<dbReference type="GO" id="GO:0016757">
    <property type="term" value="F:glycosyltransferase activity"/>
    <property type="evidence" value="ECO:0007669"/>
    <property type="project" value="UniProtKB-KW"/>
</dbReference>
<feature type="domain" description="Glycosyl transferase family 1" evidence="3">
    <location>
        <begin position="204"/>
        <end position="370"/>
    </location>
</feature>
<accession>A0A941ECR9</accession>
<proteinExistence type="predicted"/>
<dbReference type="EMBL" id="JAGSOH010000048">
    <property type="protein sequence ID" value="MBR7828097.1"/>
    <property type="molecule type" value="Genomic_DNA"/>
</dbReference>
<comment type="caution">
    <text evidence="5">The sequence shown here is derived from an EMBL/GenBank/DDBJ whole genome shotgun (WGS) entry which is preliminary data.</text>
</comment>
<feature type="domain" description="Glycosyltransferase subfamily 4-like N-terminal" evidence="4">
    <location>
        <begin position="5"/>
        <end position="195"/>
    </location>
</feature>
<evidence type="ECO:0000256" key="1">
    <source>
        <dbReference type="ARBA" id="ARBA00022676"/>
    </source>
</evidence>
<dbReference type="SUPFAM" id="SSF53756">
    <property type="entry name" value="UDP-Glycosyltransferase/glycogen phosphorylase"/>
    <property type="match status" value="1"/>
</dbReference>
<evidence type="ECO:0000313" key="6">
    <source>
        <dbReference type="Proteomes" id="UP000676325"/>
    </source>
</evidence>
<dbReference type="InterPro" id="IPR028098">
    <property type="entry name" value="Glyco_trans_4-like_N"/>
</dbReference>
<dbReference type="AlphaFoldDB" id="A0A941ECR9"/>
<keyword evidence="1 5" id="KW-0328">Glycosyltransferase</keyword>
<dbReference type="InterPro" id="IPR050194">
    <property type="entry name" value="Glycosyltransferase_grp1"/>
</dbReference>
<reference evidence="5" key="1">
    <citation type="submission" date="2021-04" db="EMBL/GenBank/DDBJ databases">
        <title>Genome based classification of Actinospica acidithermotolerans sp. nov., an actinobacterium isolated from an Indonesian hot spring.</title>
        <authorList>
            <person name="Kusuma A.B."/>
            <person name="Putra K.E."/>
            <person name="Nafisah S."/>
            <person name="Loh J."/>
            <person name="Nouioui I."/>
            <person name="Goodfellow M."/>
        </authorList>
    </citation>
    <scope>NUCLEOTIDE SEQUENCE</scope>
    <source>
        <strain evidence="5">MGRD01-02</strain>
    </source>
</reference>
<keyword evidence="6" id="KW-1185">Reference proteome</keyword>
<dbReference type="Pfam" id="PF00534">
    <property type="entry name" value="Glycos_transf_1"/>
    <property type="match status" value="1"/>
</dbReference>
<dbReference type="Proteomes" id="UP000676325">
    <property type="component" value="Unassembled WGS sequence"/>
</dbReference>
<keyword evidence="2 5" id="KW-0808">Transferase</keyword>
<sequence>MEDARRELEDLGHEVHIFAPKPDRRYCEQAPRVTRFPAVKGLFFDDYRCSVFYPPRTRREVDKLELDLVHFHTPGQIGLFGAYYARRHDLPLVTTYHTDLYAYVTHYPGVLPGVVALSILAPYVTGGGAGERRISRSCVRPERSIDRWNQKVVERGMTLIHNSCDLVITPSAKMTAQLGGWNTTSRIATLPSGVDEIPATAAEIEAARREYGIADDEQVVLYVGRIGSEKNLGVLIDAFTHVARGNAKARLMLIGPGDEENRFRDQAAATACAGRITFTGRKPRAELGAYYGLAEVFAFPSTADTQALVVNEAAWAGTPIVMVDRNISQIVEDGVSGLYAANAAEDFAAKISALLDDPRRAKALGAVARERASKLTARVQAGKLARLYEETLANAAPGAAPEPPEMPALLAA</sequence>
<dbReference type="Pfam" id="PF13439">
    <property type="entry name" value="Glyco_transf_4"/>
    <property type="match status" value="1"/>
</dbReference>
<dbReference type="Gene3D" id="3.40.50.2000">
    <property type="entry name" value="Glycogen Phosphorylase B"/>
    <property type="match status" value="2"/>
</dbReference>
<gene>
    <name evidence="5" type="ORF">KDK95_17400</name>
</gene>
<dbReference type="EC" id="2.4.-.-" evidence="5"/>